<dbReference type="GO" id="GO:0004185">
    <property type="term" value="F:serine-type carboxypeptidase activity"/>
    <property type="evidence" value="ECO:0007669"/>
    <property type="project" value="UniProtKB-UniRule"/>
</dbReference>
<name>A0A090MDJ9_9HYPO</name>
<accession>A0A090MDJ9</accession>
<feature type="chain" id="PRO_5006513172" description="Carboxypeptidase" evidence="6">
    <location>
        <begin position="21"/>
        <end position="477"/>
    </location>
</feature>
<comment type="similarity">
    <text evidence="1 6">Belongs to the peptidase S10 family.</text>
</comment>
<dbReference type="AlphaFoldDB" id="A0A090MDJ9"/>
<dbReference type="EC" id="3.4.16.-" evidence="6"/>
<dbReference type="PRINTS" id="PR00724">
    <property type="entry name" value="CRBOXYPTASEC"/>
</dbReference>
<dbReference type="GO" id="GO:0006508">
    <property type="term" value="P:proteolysis"/>
    <property type="evidence" value="ECO:0007669"/>
    <property type="project" value="UniProtKB-KW"/>
</dbReference>
<organism evidence="7">
    <name type="scientific">Fusarium clavum</name>
    <dbReference type="NCBI Taxonomy" id="2594811"/>
    <lineage>
        <taxon>Eukaryota</taxon>
        <taxon>Fungi</taxon>
        <taxon>Dikarya</taxon>
        <taxon>Ascomycota</taxon>
        <taxon>Pezizomycotina</taxon>
        <taxon>Sordariomycetes</taxon>
        <taxon>Hypocreomycetidae</taxon>
        <taxon>Hypocreales</taxon>
        <taxon>Nectriaceae</taxon>
        <taxon>Fusarium</taxon>
        <taxon>Fusarium incarnatum-equiseti species complex</taxon>
    </lineage>
</organism>
<dbReference type="Pfam" id="PF00450">
    <property type="entry name" value="Peptidase_S10"/>
    <property type="match status" value="1"/>
</dbReference>
<dbReference type="InterPro" id="IPR001563">
    <property type="entry name" value="Peptidase_S10"/>
</dbReference>
<dbReference type="PROSITE" id="PS00131">
    <property type="entry name" value="CARBOXYPEPT_SER_SER"/>
    <property type="match status" value="1"/>
</dbReference>
<keyword evidence="3 6" id="KW-0645">Protease</keyword>
<dbReference type="InterPro" id="IPR018202">
    <property type="entry name" value="Ser_caboxypep_ser_AS"/>
</dbReference>
<feature type="signal peptide" evidence="6">
    <location>
        <begin position="1"/>
        <end position="20"/>
    </location>
</feature>
<dbReference type="EMBL" id="CBMI010003186">
    <property type="protein sequence ID" value="CEG05179.1"/>
    <property type="molecule type" value="Genomic_DNA"/>
</dbReference>
<evidence type="ECO:0000256" key="6">
    <source>
        <dbReference type="RuleBase" id="RU361156"/>
    </source>
</evidence>
<keyword evidence="5" id="KW-0325">Glycoprotein</keyword>
<dbReference type="MEROPS" id="S10.008"/>
<evidence type="ECO:0000256" key="2">
    <source>
        <dbReference type="ARBA" id="ARBA00022645"/>
    </source>
</evidence>
<evidence type="ECO:0000256" key="3">
    <source>
        <dbReference type="ARBA" id="ARBA00022670"/>
    </source>
</evidence>
<dbReference type="Gene3D" id="3.40.50.1820">
    <property type="entry name" value="alpha/beta hydrolase"/>
    <property type="match status" value="1"/>
</dbReference>
<proteinExistence type="inferred from homology"/>
<evidence type="ECO:0000256" key="4">
    <source>
        <dbReference type="ARBA" id="ARBA00022801"/>
    </source>
</evidence>
<dbReference type="GO" id="GO:0000324">
    <property type="term" value="C:fungal-type vacuole"/>
    <property type="evidence" value="ECO:0007669"/>
    <property type="project" value="TreeGrafter"/>
</dbReference>
<dbReference type="Gene3D" id="1.10.287.410">
    <property type="match status" value="1"/>
</dbReference>
<keyword evidence="6" id="KW-0732">Signal</keyword>
<dbReference type="PANTHER" id="PTHR11802">
    <property type="entry name" value="SERINE PROTEASE FAMILY S10 SERINE CARBOXYPEPTIDASE"/>
    <property type="match status" value="1"/>
</dbReference>
<evidence type="ECO:0000313" key="7">
    <source>
        <dbReference type="EMBL" id="CEG05179.1"/>
    </source>
</evidence>
<protein>
    <recommendedName>
        <fullName evidence="6">Carboxypeptidase</fullName>
        <ecNumber evidence="6">3.4.16.-</ecNumber>
    </recommendedName>
</protein>
<evidence type="ECO:0000256" key="5">
    <source>
        <dbReference type="ARBA" id="ARBA00023180"/>
    </source>
</evidence>
<keyword evidence="2 6" id="KW-0121">Carboxypeptidase</keyword>
<sequence>MRFANPFTVILSVLASFSAAHLGLNRKFTIPAVGDVDLTVFEHAATKSSLEYITNSGICETTPGVNQYSGYLNYGQNTSMWFWFFEARNKPREAPLALYLNGGPGCSSEIGIFQENGPCYFDGNNAEPKLNPYSWNEYANMIYIDQPFGTGFSEGIEGINTTVAAAPYVWTFMQAFLDNFPEYTSRDFGLFTESYGGHYGPEFADYFLGQNDKIREGLISGHQINLIALGINNPWIDPTAQFKAYATYAYENHYKQLINESLYEHYISLYEERCVPLLNKCTETTGQMEACANASLTCNTIMYDELIEASGVDFGVKDLRIGSDDVDPSETYVDYLNRPEVRKKIGAHKEFEECNLKTFYKFGDTGDDARSFSNALADVVNRNITTLIWVGDADWSCSWPGVLEAVTALNWHGHEQFASAESKNFTVGGKLHGTFKSIDNFSWLKVNNAGHYVSYYQPKVALQVFKQTMQRKGISST</sequence>
<reference evidence="7" key="1">
    <citation type="submission" date="2013-05" db="EMBL/GenBank/DDBJ databases">
        <title>Draft genome sequences of six wheat associated Fusarium spp. isolates.</title>
        <authorList>
            <person name="Moolhuijzen P.M."/>
            <person name="Manners J.M."/>
            <person name="Wilcox S."/>
            <person name="Bellgard M.I."/>
            <person name="Gardiner D.M."/>
        </authorList>
    </citation>
    <scope>NUCLEOTIDE SEQUENCE</scope>
    <source>
        <strain evidence="7">CS3069</strain>
    </source>
</reference>
<dbReference type="PANTHER" id="PTHR11802:SF453">
    <property type="entry name" value="S1, PUTATIVE-RELATED"/>
    <property type="match status" value="1"/>
</dbReference>
<evidence type="ECO:0000256" key="1">
    <source>
        <dbReference type="ARBA" id="ARBA00009431"/>
    </source>
</evidence>
<gene>
    <name evidence="7" type="ORF">BN850_0098870</name>
</gene>
<dbReference type="SUPFAM" id="SSF53474">
    <property type="entry name" value="alpha/beta-Hydrolases"/>
    <property type="match status" value="1"/>
</dbReference>
<keyword evidence="4 6" id="KW-0378">Hydrolase</keyword>
<dbReference type="InterPro" id="IPR029058">
    <property type="entry name" value="AB_hydrolase_fold"/>
</dbReference>
<comment type="caution">
    <text evidence="7">The sequence shown here is derived from an EMBL/GenBank/DDBJ whole genome shotgun (WGS) entry which is preliminary data.</text>
</comment>